<gene>
    <name evidence="1" type="ORF">PNW85_14260</name>
    <name evidence="2" type="ORF">RGLFYP19_00578</name>
    <name evidence="3" type="ORF">RGLFYP36_02500</name>
</gene>
<dbReference type="EMBL" id="CACRUK010000007">
    <property type="protein sequence ID" value="VYT73763.1"/>
    <property type="molecule type" value="Genomic_DNA"/>
</dbReference>
<evidence type="ECO:0000313" key="2">
    <source>
        <dbReference type="EMBL" id="VYT73763.1"/>
    </source>
</evidence>
<dbReference type="RefSeq" id="WP_264291518.1">
    <property type="nucleotide sequence ID" value="NZ_BAABXJ010000001.1"/>
</dbReference>
<organism evidence="3">
    <name type="scientific">Mediterraneibacter gnavus</name>
    <name type="common">Ruminococcus gnavus</name>
    <dbReference type="NCBI Taxonomy" id="33038"/>
    <lineage>
        <taxon>Bacteria</taxon>
        <taxon>Bacillati</taxon>
        <taxon>Bacillota</taxon>
        <taxon>Clostridia</taxon>
        <taxon>Lachnospirales</taxon>
        <taxon>Lachnospiraceae</taxon>
        <taxon>Mediterraneibacter</taxon>
    </lineage>
</organism>
<reference evidence="1" key="2">
    <citation type="submission" date="2023-01" db="EMBL/GenBank/DDBJ databases">
        <title>Human gut microbiome strain richness.</title>
        <authorList>
            <person name="Chen-Liaw A."/>
        </authorList>
    </citation>
    <scope>NUCLEOTIDE SEQUENCE</scope>
    <source>
        <strain evidence="1">RTP21484st1_H11_RTP21484_190118</strain>
    </source>
</reference>
<reference evidence="3" key="1">
    <citation type="submission" date="2019-11" db="EMBL/GenBank/DDBJ databases">
        <authorList>
            <person name="Feng L."/>
        </authorList>
    </citation>
    <scope>NUCLEOTIDE SEQUENCE</scope>
    <source>
        <strain evidence="2">RgnavusLFYP19</strain>
        <strain evidence="3">RgnavusLFYP36</strain>
    </source>
</reference>
<accession>A0A6N3GMW8</accession>
<evidence type="ECO:0000313" key="3">
    <source>
        <dbReference type="EMBL" id="VYU65705.1"/>
    </source>
</evidence>
<proteinExistence type="predicted"/>
<dbReference type="EMBL" id="JAQMLA010000050">
    <property type="protein sequence ID" value="MDB8687813.1"/>
    <property type="molecule type" value="Genomic_DNA"/>
</dbReference>
<dbReference type="AlphaFoldDB" id="A0A6N3GMW8"/>
<evidence type="ECO:0000313" key="1">
    <source>
        <dbReference type="EMBL" id="MDB8687813.1"/>
    </source>
</evidence>
<protein>
    <submittedName>
        <fullName evidence="3">Uncharacterized protein</fullName>
    </submittedName>
</protein>
<name>A0A6N3GMW8_MEDGN</name>
<dbReference type="EMBL" id="CACRUU010000099">
    <property type="protein sequence ID" value="VYU65705.1"/>
    <property type="molecule type" value="Genomic_DNA"/>
</dbReference>
<sequence>MAYQESEMEWEEFWEWIHNLEDGKVLEVTFEAESSFGFCKD</sequence>
<dbReference type="Proteomes" id="UP001212160">
    <property type="component" value="Unassembled WGS sequence"/>
</dbReference>